<proteinExistence type="predicted"/>
<protein>
    <submittedName>
        <fullName evidence="1">Uncharacterized protein</fullName>
    </submittedName>
</protein>
<name>A0A8H6QRS1_9EURO</name>
<organism evidence="1 2">
    <name type="scientific">Aspergillus felis</name>
    <dbReference type="NCBI Taxonomy" id="1287682"/>
    <lineage>
        <taxon>Eukaryota</taxon>
        <taxon>Fungi</taxon>
        <taxon>Dikarya</taxon>
        <taxon>Ascomycota</taxon>
        <taxon>Pezizomycotina</taxon>
        <taxon>Eurotiomycetes</taxon>
        <taxon>Eurotiomycetidae</taxon>
        <taxon>Eurotiales</taxon>
        <taxon>Aspergillaceae</taxon>
        <taxon>Aspergillus</taxon>
        <taxon>Aspergillus subgen. Fumigati</taxon>
    </lineage>
</organism>
<evidence type="ECO:0000313" key="2">
    <source>
        <dbReference type="Proteomes" id="UP000641853"/>
    </source>
</evidence>
<sequence length="213" mass="23747">MKPPTVHTTSELTLRSVTEQRRVGDWTFVVYKYEKMTSTGPTKETVVTKGAEGIFGNDPFDGFLSGALFPRKKQNKPNLVPSSILSHLARYTKQGWAYWPTAFIKAAGEWGAGLISCPHEIPVSSPHLTHSCVSVSSKTIIALKSKKASLKPKPKRIVQFLQQLYSGAIWSNKHFAWLILSKKGVSCETSLCRQATTLRVRTCVGIPSWSRRR</sequence>
<dbReference type="AlphaFoldDB" id="A0A8H6QRS1"/>
<keyword evidence="2" id="KW-1185">Reference proteome</keyword>
<evidence type="ECO:0000313" key="1">
    <source>
        <dbReference type="EMBL" id="KAF7177984.1"/>
    </source>
</evidence>
<dbReference type="Proteomes" id="UP000641853">
    <property type="component" value="Unassembled WGS sequence"/>
</dbReference>
<dbReference type="EMBL" id="JACBAG010001888">
    <property type="protein sequence ID" value="KAF7177984.1"/>
    <property type="molecule type" value="Genomic_DNA"/>
</dbReference>
<comment type="caution">
    <text evidence="1">The sequence shown here is derived from an EMBL/GenBank/DDBJ whole genome shotgun (WGS) entry which is preliminary data.</text>
</comment>
<accession>A0A8H6QRS1</accession>
<gene>
    <name evidence="1" type="ORF">CNMCM7691_006624</name>
</gene>
<reference evidence="1" key="1">
    <citation type="submission" date="2020-06" db="EMBL/GenBank/DDBJ databases">
        <title>Draft genome sequences of strains closely related to Aspergillus parafelis and Aspergillus hiratsukae.</title>
        <authorList>
            <person name="Dos Santos R.A.C."/>
            <person name="Rivero-Menendez O."/>
            <person name="Steenwyk J.L."/>
            <person name="Mead M.E."/>
            <person name="Goldman G.H."/>
            <person name="Alastruey-Izquierdo A."/>
            <person name="Rokas A."/>
        </authorList>
    </citation>
    <scope>NUCLEOTIDE SEQUENCE</scope>
    <source>
        <strain evidence="1">CNM-CM7691</strain>
    </source>
</reference>